<gene>
    <name evidence="1" type="ORF">E2C01_078667</name>
</gene>
<protein>
    <submittedName>
        <fullName evidence="1">Uncharacterized protein</fullName>
    </submittedName>
</protein>
<reference evidence="1 2" key="1">
    <citation type="submission" date="2019-05" db="EMBL/GenBank/DDBJ databases">
        <title>Another draft genome of Portunus trituberculatus and its Hox gene families provides insights of decapod evolution.</title>
        <authorList>
            <person name="Jeong J.-H."/>
            <person name="Song I."/>
            <person name="Kim S."/>
            <person name="Choi T."/>
            <person name="Kim D."/>
            <person name="Ryu S."/>
            <person name="Kim W."/>
        </authorList>
    </citation>
    <scope>NUCLEOTIDE SEQUENCE [LARGE SCALE GENOMIC DNA]</scope>
    <source>
        <tissue evidence="1">Muscle</tissue>
    </source>
</reference>
<name>A0A5B7IUQ6_PORTR</name>
<evidence type="ECO:0000313" key="1">
    <source>
        <dbReference type="EMBL" id="MPC83944.1"/>
    </source>
</evidence>
<organism evidence="1 2">
    <name type="scientific">Portunus trituberculatus</name>
    <name type="common">Swimming crab</name>
    <name type="synonym">Neptunus trituberculatus</name>
    <dbReference type="NCBI Taxonomy" id="210409"/>
    <lineage>
        <taxon>Eukaryota</taxon>
        <taxon>Metazoa</taxon>
        <taxon>Ecdysozoa</taxon>
        <taxon>Arthropoda</taxon>
        <taxon>Crustacea</taxon>
        <taxon>Multicrustacea</taxon>
        <taxon>Malacostraca</taxon>
        <taxon>Eumalacostraca</taxon>
        <taxon>Eucarida</taxon>
        <taxon>Decapoda</taxon>
        <taxon>Pleocyemata</taxon>
        <taxon>Brachyura</taxon>
        <taxon>Eubrachyura</taxon>
        <taxon>Portunoidea</taxon>
        <taxon>Portunidae</taxon>
        <taxon>Portuninae</taxon>
        <taxon>Portunus</taxon>
    </lineage>
</organism>
<dbReference type="AlphaFoldDB" id="A0A5B7IUQ6"/>
<keyword evidence="2" id="KW-1185">Reference proteome</keyword>
<sequence>MSAGYKAVHMTRAMFLNISVTKGHIIKCQAPGLTFKETWKLLFCLNFRGSYVINSDYTLDNNITEVQPEYCPPPTPI</sequence>
<dbReference type="Proteomes" id="UP000324222">
    <property type="component" value="Unassembled WGS sequence"/>
</dbReference>
<comment type="caution">
    <text evidence="1">The sequence shown here is derived from an EMBL/GenBank/DDBJ whole genome shotgun (WGS) entry which is preliminary data.</text>
</comment>
<dbReference type="EMBL" id="VSRR010063968">
    <property type="protein sequence ID" value="MPC83944.1"/>
    <property type="molecule type" value="Genomic_DNA"/>
</dbReference>
<accession>A0A5B7IUQ6</accession>
<proteinExistence type="predicted"/>
<evidence type="ECO:0000313" key="2">
    <source>
        <dbReference type="Proteomes" id="UP000324222"/>
    </source>
</evidence>